<reference evidence="3" key="2">
    <citation type="submission" date="2020-11" db="EMBL/GenBank/DDBJ databases">
        <authorList>
            <person name="Cecchin M."/>
            <person name="Marcolungo L."/>
            <person name="Rossato M."/>
            <person name="Girolomoni L."/>
            <person name="Cosentino E."/>
            <person name="Cuine S."/>
            <person name="Li-Beisson Y."/>
            <person name="Delledonne M."/>
            <person name="Ballottari M."/>
        </authorList>
    </citation>
    <scope>NUCLEOTIDE SEQUENCE</scope>
    <source>
        <strain evidence="3">211/11P</strain>
        <tissue evidence="3">Whole cell</tissue>
    </source>
</reference>
<dbReference type="Gene3D" id="3.40.50.300">
    <property type="entry name" value="P-loop containing nucleotide triphosphate hydrolases"/>
    <property type="match status" value="2"/>
</dbReference>
<dbReference type="GO" id="GO:0004386">
    <property type="term" value="F:helicase activity"/>
    <property type="evidence" value="ECO:0007669"/>
    <property type="project" value="InterPro"/>
</dbReference>
<dbReference type="Proteomes" id="UP001055712">
    <property type="component" value="Unassembled WGS sequence"/>
</dbReference>
<dbReference type="Pfam" id="PF21143">
    <property type="entry name" value="Aquarius_N_2nd"/>
    <property type="match status" value="1"/>
</dbReference>
<dbReference type="Pfam" id="PF21144">
    <property type="entry name" value="Aquarius_N_3rd"/>
    <property type="match status" value="1"/>
</dbReference>
<dbReference type="PANTHER" id="PTHR10887:SF5">
    <property type="entry name" value="RNA HELICASE AQUARIUS"/>
    <property type="match status" value="1"/>
</dbReference>
<dbReference type="InterPro" id="IPR048966">
    <property type="entry name" value="Aquarius_b-barrel"/>
</dbReference>
<dbReference type="PROSITE" id="PS50800">
    <property type="entry name" value="SAP"/>
    <property type="match status" value="1"/>
</dbReference>
<dbReference type="FunFam" id="3.40.50.300:FF:002863">
    <property type="entry name" value="Pre-mRNA-splicing factor cwf11"/>
    <property type="match status" value="1"/>
</dbReference>
<reference evidence="3" key="1">
    <citation type="journal article" date="2019" name="Plant J.">
        <title>Chlorella vulgaris genome assembly and annotation reveals the molecular basis for metabolic acclimation to high light conditions.</title>
        <authorList>
            <person name="Cecchin M."/>
            <person name="Marcolungo L."/>
            <person name="Rossato M."/>
            <person name="Girolomoni L."/>
            <person name="Cosentino E."/>
            <person name="Cuine S."/>
            <person name="Li-Beisson Y."/>
            <person name="Delledonne M."/>
            <person name="Ballottari M."/>
        </authorList>
    </citation>
    <scope>NUCLEOTIDE SEQUENCE</scope>
    <source>
        <tissue evidence="3">Whole cell</tissue>
    </source>
</reference>
<gene>
    <name evidence="3" type="ORF">D9Q98_009636</name>
</gene>
<organism evidence="3 4">
    <name type="scientific">Chlorella vulgaris</name>
    <name type="common">Green alga</name>
    <dbReference type="NCBI Taxonomy" id="3077"/>
    <lineage>
        <taxon>Eukaryota</taxon>
        <taxon>Viridiplantae</taxon>
        <taxon>Chlorophyta</taxon>
        <taxon>core chlorophytes</taxon>
        <taxon>Trebouxiophyceae</taxon>
        <taxon>Chlorellales</taxon>
        <taxon>Chlorellaceae</taxon>
        <taxon>Chlorella clade</taxon>
        <taxon>Chlorella</taxon>
    </lineage>
</organism>
<accession>A0A9D4YS60</accession>
<evidence type="ECO:0000313" key="3">
    <source>
        <dbReference type="EMBL" id="KAI3423799.1"/>
    </source>
</evidence>
<dbReference type="InterPro" id="IPR003034">
    <property type="entry name" value="SAP_dom"/>
</dbReference>
<keyword evidence="4" id="KW-1185">Reference proteome</keyword>
<name>A0A9D4YS60_CHLVU</name>
<dbReference type="InterPro" id="IPR032174">
    <property type="entry name" value="Aquarius_N"/>
</dbReference>
<feature type="region of interest" description="Disordered" evidence="1">
    <location>
        <begin position="36"/>
        <end position="235"/>
    </location>
</feature>
<feature type="compositionally biased region" description="Low complexity" evidence="1">
    <location>
        <begin position="172"/>
        <end position="185"/>
    </location>
</feature>
<feature type="compositionally biased region" description="Basic and acidic residues" evidence="1">
    <location>
        <begin position="36"/>
        <end position="47"/>
    </location>
</feature>
<dbReference type="GO" id="GO:0003729">
    <property type="term" value="F:mRNA binding"/>
    <property type="evidence" value="ECO:0007669"/>
    <property type="project" value="TreeGrafter"/>
</dbReference>
<evidence type="ECO:0000256" key="1">
    <source>
        <dbReference type="SAM" id="MobiDB-lite"/>
    </source>
</evidence>
<dbReference type="OrthoDB" id="1879at2759"/>
<evidence type="ECO:0000259" key="2">
    <source>
        <dbReference type="PROSITE" id="PS50800"/>
    </source>
</evidence>
<dbReference type="SMART" id="SM00513">
    <property type="entry name" value="SAP"/>
    <property type="match status" value="1"/>
</dbReference>
<dbReference type="InterPro" id="IPR047187">
    <property type="entry name" value="SF1_C_Upf1"/>
</dbReference>
<feature type="compositionally biased region" description="Acidic residues" evidence="1">
    <location>
        <begin position="1701"/>
        <end position="1739"/>
    </location>
</feature>
<dbReference type="InterPro" id="IPR041677">
    <property type="entry name" value="DNA2/NAM7_AAA_11"/>
</dbReference>
<dbReference type="CDD" id="cd17935">
    <property type="entry name" value="EEXXQc_AQR"/>
    <property type="match status" value="1"/>
</dbReference>
<feature type="compositionally biased region" description="Low complexity" evidence="1">
    <location>
        <begin position="128"/>
        <end position="163"/>
    </location>
</feature>
<feature type="compositionally biased region" description="Low complexity" evidence="1">
    <location>
        <begin position="95"/>
        <end position="106"/>
    </location>
</feature>
<proteinExistence type="predicted"/>
<dbReference type="SUPFAM" id="SSF52540">
    <property type="entry name" value="P-loop containing nucleoside triphosphate hydrolases"/>
    <property type="match status" value="1"/>
</dbReference>
<dbReference type="GO" id="GO:0071013">
    <property type="term" value="C:catalytic step 2 spliceosome"/>
    <property type="evidence" value="ECO:0007669"/>
    <property type="project" value="TreeGrafter"/>
</dbReference>
<dbReference type="InterPro" id="IPR048967">
    <property type="entry name" value="Aquarius_insert"/>
</dbReference>
<sequence length="1745" mass="191931">MPGTEWVSGLTVAKLKDELKKRGQAVSGKKAELVARLTEHITEHEGSPEEMEAARQGAGGDNAAGDDDAEASGDNEADTAPDAAAETEAADKVAAEQQPEPAPAAQQDEEQAMEVDATASPAVDSAVADEQQAEEALAAAEVAAGDEAAPAAAEDAPAPAPAGKKQKRGGKKQQQQQGKSTPGKPAGVVKQQGGGRGRGAGGRGAGGRGGGGRGRGGGRGGGRGRGPPGGRGFGALTMADISADKLTKLAAANWTGRGAATSASDRPPYNADLVATVYKEELGGGGDKPPAMRRVQVLEISQYLENYLWPHFEAGVEGAAAYEHLMSMVAMVNQKFREQVPGWACFNQHNKGAFPTFFQRVLALQAEHGNRMRMHEKVAYLVFAINAFQSLEDEGVRAQVLRLVSLPLWHSLSRGRLQLELHAQPQLAKHWRSLAKKEAKAAQQEGHVPAAQRPEATFLPGLIAEFLKVLVVAVPGEAAMEVDGGDEAAAAGGTGSSKLDRQALLYCERFVEFLTDLLSQLPTRRFVHAVLEDKAVLVKCYMSRLYSHPSGKLFVQLVDLLRFYLSFPIDDHTGEPLSEEDVTAAHYERVQQLQRLFFKHVPKLRELALANCGTVEKREVLSKELAGLTSDELRFLVTRQLRLVADDDPWADNASFLAEVMVATYEHRHSQADTINEMPLYPTEAVLFDEHQVPTVHYTGEGVLALPKLNLQFLTFHDYLLRNFNLFRLEATYEIREDIGDVLKRVGPYLGEDNRIGFTGWARMAQVLDKFAVSEVRKPKVGENKPAAVTAEVTVNLSNLRPDIRAEWDELKQHDVLFLLTIRPPDSITANYMAQAGQGAAKEGGVGLMEQYGLRYVRGGEVIEVRDEEGKLMNDFTGRVRLDERTAPSGTVRIYTLALDTAQYQMDMNYLAKQQAAGGTAAEDVYGTFNMVLRRKPKENNFKAVLESIRDLMNEDCVLPPWLHDILLGYGDPGAAQYRHMDGCLQTVDFKDTFLDADHVREAFPGYEVEFKNSSRSPQLERPFRITFPPLKEQEAAAGGKVAKRKAAEAAGGDDTAAEAAAPERKLLVESYTPVDPGPYPQDLPPQNTVRFTPVQTQAIMSGVQPGLTMVVGPPGTGKTDTAVQIMHILYHNCPGQRTLVVTHSNQALNDLFTKIVERDVPARYLLRLGMGEAELETELDFSRVGRVNAMLARRLELLAEVERLAKLLKVSESVAYTCETAGHFWLLHVLARWEKFVSQCAASKTPECVKELFPFTEFFADAPGPLFKGERYEDDLEKSQGCFRHLRTMFRELEEIRPFELLKSSGDRVNYLMTKQAKIVAMTCTHAALKRKEFLELGFKYDNLLMEEGAQILEIETFIPMLLQRQEDGHNRLKRVIMIGDHHQLPPVVKNMAIQQYSHLDQSLFTRFIRLGTPYIELNAQGRARPTLAKLYNWRYRDLGDLPLVSQAPAFVAANPGFALDFQLIDVPDFNGRGESSPLPYFYQNLGEAEYLVSVYQYMRLLGYPAHKISVLTTYNGQKALLRDVFERRCAQHPAFGRPAKVTTVDKYQGQQNDYILLSLVRTNHFGHLRDVRRLVVAMSRSRLGLYVFGRASLFANCYELQPAFSQMLARPQQLALVPGEHYGHCTRELSAVPPAQLVSGVEHMGGIVQHMVRQWEEAASSWARSSAQQAGGDAAAAAAGAVEEAVQATAPAEALQVEAAEEEQQEGDGEEGDDGDEQGDGEDGSEASDEEAAEEVDGTAMQE</sequence>
<dbReference type="Pfam" id="PF16399">
    <property type="entry name" value="Aquarius_N_1st"/>
    <property type="match status" value="1"/>
</dbReference>
<evidence type="ECO:0000313" key="4">
    <source>
        <dbReference type="Proteomes" id="UP001055712"/>
    </source>
</evidence>
<comment type="caution">
    <text evidence="3">The sequence shown here is derived from an EMBL/GenBank/DDBJ whole genome shotgun (WGS) entry which is preliminary data.</text>
</comment>
<feature type="domain" description="SAP" evidence="2">
    <location>
        <begin position="7"/>
        <end position="41"/>
    </location>
</feature>
<dbReference type="EMBL" id="SIDB01000014">
    <property type="protein sequence ID" value="KAI3423799.1"/>
    <property type="molecule type" value="Genomic_DNA"/>
</dbReference>
<dbReference type="Pfam" id="PF02037">
    <property type="entry name" value="SAP"/>
    <property type="match status" value="1"/>
</dbReference>
<protein>
    <recommendedName>
        <fullName evidence="2">SAP domain-containing protein</fullName>
    </recommendedName>
</protein>
<dbReference type="Pfam" id="PF13087">
    <property type="entry name" value="AAA_12"/>
    <property type="match status" value="1"/>
</dbReference>
<dbReference type="Pfam" id="PF13086">
    <property type="entry name" value="AAA_11"/>
    <property type="match status" value="1"/>
</dbReference>
<feature type="compositionally biased region" description="Low complexity" evidence="1">
    <location>
        <begin position="1685"/>
        <end position="1700"/>
    </location>
</feature>
<feature type="compositionally biased region" description="Acidic residues" evidence="1">
    <location>
        <begin position="64"/>
        <end position="79"/>
    </location>
</feature>
<dbReference type="InterPro" id="IPR036361">
    <property type="entry name" value="SAP_dom_sf"/>
</dbReference>
<feature type="region of interest" description="Disordered" evidence="1">
    <location>
        <begin position="1685"/>
        <end position="1745"/>
    </location>
</feature>
<dbReference type="SUPFAM" id="SSF68906">
    <property type="entry name" value="SAP domain"/>
    <property type="match status" value="1"/>
</dbReference>
<dbReference type="Gene3D" id="1.10.720.30">
    <property type="entry name" value="SAP domain"/>
    <property type="match status" value="1"/>
</dbReference>
<dbReference type="InterPro" id="IPR045055">
    <property type="entry name" value="DNA2/NAM7-like"/>
</dbReference>
<dbReference type="CDD" id="cd18808">
    <property type="entry name" value="SF1_C_Upf1"/>
    <property type="match status" value="1"/>
</dbReference>
<dbReference type="PANTHER" id="PTHR10887">
    <property type="entry name" value="DNA2/NAM7 HELICASE FAMILY"/>
    <property type="match status" value="1"/>
</dbReference>
<dbReference type="InterPro" id="IPR041679">
    <property type="entry name" value="DNA2/NAM7-like_C"/>
</dbReference>
<dbReference type="InterPro" id="IPR027417">
    <property type="entry name" value="P-loop_NTPase"/>
</dbReference>
<feature type="compositionally biased region" description="Gly residues" evidence="1">
    <location>
        <begin position="192"/>
        <end position="233"/>
    </location>
</feature>